<gene>
    <name evidence="1" type="ordered locus">Desal_2135</name>
</gene>
<dbReference type="eggNOG" id="ENOG5033ZEU">
    <property type="taxonomic scope" value="Bacteria"/>
</dbReference>
<dbReference type="HOGENOM" id="CLU_636063_0_0_7"/>
<dbReference type="STRING" id="526222.Desal_2135"/>
<organism evidence="1 2">
    <name type="scientific">Maridesulfovibrio salexigens (strain ATCC 14822 / DSM 2638 / NCIMB 8403 / VKM B-1763)</name>
    <name type="common">Desulfovibrio salexigens</name>
    <dbReference type="NCBI Taxonomy" id="526222"/>
    <lineage>
        <taxon>Bacteria</taxon>
        <taxon>Pseudomonadati</taxon>
        <taxon>Thermodesulfobacteriota</taxon>
        <taxon>Desulfovibrionia</taxon>
        <taxon>Desulfovibrionales</taxon>
        <taxon>Desulfovibrionaceae</taxon>
        <taxon>Maridesulfovibrio</taxon>
    </lineage>
</organism>
<name>C6BVZ1_MARSD</name>
<dbReference type="OrthoDB" id="9204489at2"/>
<dbReference type="EMBL" id="CP001649">
    <property type="protein sequence ID" value="ACS80194.1"/>
    <property type="molecule type" value="Genomic_DNA"/>
</dbReference>
<sequence>MLIPVEMIDVFSELYDIETENNIKLLSGNSEVIDSDVFFSKYIEKDLCFADVIIPQTLAIQKTDWLKDLIVEYKKYKLKEEKERSKDKIKRMAKEGLMDHKSIRIYENAAKRLRSYSFEEFLKENKEFFYCDLAKIPTIANDFGYFEKTYAAYFIAEELYKYYKEEVDSVFYKPEDCNLEKIYIKHGLDLNEIDIQYNKYDLFSVSGDIELKLSNLPKLYDNRIGNYILVNGVSEKIFGLLEKLYNAGAINSLAIRPNFRVVGDDIDNLMIALEELEVGNIFCFENLKAPSITRLYSTDDYFTKLWVVIDGYNMTFEEIISDFIIYKDSIVTQVLHLEYTFVDDLPIIKHMDHEFIFYSVDDFEKRNKDHAQKGEIYKRVKTFKVDNSNVPFILEDGSCVLYAILDDIFKEKDLLREYFEKVLE</sequence>
<evidence type="ECO:0000313" key="2">
    <source>
        <dbReference type="Proteomes" id="UP000002601"/>
    </source>
</evidence>
<dbReference type="KEGG" id="dsa:Desal_2135"/>
<keyword evidence="2" id="KW-1185">Reference proteome</keyword>
<protein>
    <submittedName>
        <fullName evidence="1">Uncharacterized protein</fullName>
    </submittedName>
</protein>
<evidence type="ECO:0000313" key="1">
    <source>
        <dbReference type="EMBL" id="ACS80194.1"/>
    </source>
</evidence>
<accession>C6BVZ1</accession>
<reference evidence="1 2" key="1">
    <citation type="submission" date="2009-06" db="EMBL/GenBank/DDBJ databases">
        <title>Complete sequence of Desulfovibrio salexigens DSM 2638.</title>
        <authorList>
            <consortium name="US DOE Joint Genome Institute"/>
            <person name="Lucas S."/>
            <person name="Copeland A."/>
            <person name="Lapidus A."/>
            <person name="Glavina del Rio T."/>
            <person name="Tice H."/>
            <person name="Bruce D."/>
            <person name="Goodwin L."/>
            <person name="Pitluck S."/>
            <person name="Munk A.C."/>
            <person name="Brettin T."/>
            <person name="Detter J.C."/>
            <person name="Han C."/>
            <person name="Tapia R."/>
            <person name="Larimer F."/>
            <person name="Land M."/>
            <person name="Hauser L."/>
            <person name="Kyrpides N."/>
            <person name="Anderson I."/>
            <person name="Wall J.D."/>
            <person name="Arkin A.P."/>
            <person name="Dehal P."/>
            <person name="Chivian D."/>
            <person name="Giles B."/>
            <person name="Hazen T.C."/>
        </authorList>
    </citation>
    <scope>NUCLEOTIDE SEQUENCE [LARGE SCALE GENOMIC DNA]</scope>
    <source>
        <strain evidence="2">ATCC 14822 / DSM 2638 / NCIMB 8403 / VKM B-1763</strain>
    </source>
</reference>
<dbReference type="Proteomes" id="UP000002601">
    <property type="component" value="Chromosome"/>
</dbReference>
<dbReference type="RefSeq" id="WP_015852010.1">
    <property type="nucleotide sequence ID" value="NC_012881.1"/>
</dbReference>
<proteinExistence type="predicted"/>
<dbReference type="AlphaFoldDB" id="C6BVZ1"/>